<proteinExistence type="predicted"/>
<dbReference type="RefSeq" id="WP_079602830.1">
    <property type="nucleotide sequence ID" value="NZ_LT670817.1"/>
</dbReference>
<evidence type="ECO:0008006" key="3">
    <source>
        <dbReference type="Google" id="ProtNLM"/>
    </source>
</evidence>
<dbReference type="OrthoDB" id="6059216at2"/>
<organism evidence="1 2">
    <name type="scientific">Bradyrhizobium erythrophlei</name>
    <dbReference type="NCBI Taxonomy" id="1437360"/>
    <lineage>
        <taxon>Bacteria</taxon>
        <taxon>Pseudomonadati</taxon>
        <taxon>Pseudomonadota</taxon>
        <taxon>Alphaproteobacteria</taxon>
        <taxon>Hyphomicrobiales</taxon>
        <taxon>Nitrobacteraceae</taxon>
        <taxon>Bradyrhizobium</taxon>
    </lineage>
</organism>
<dbReference type="AlphaFoldDB" id="A0A1M5QRE5"/>
<evidence type="ECO:0000313" key="2">
    <source>
        <dbReference type="Proteomes" id="UP000189796"/>
    </source>
</evidence>
<protein>
    <recommendedName>
        <fullName evidence="3">Helix-turn-helix domain-containing protein</fullName>
    </recommendedName>
</protein>
<evidence type="ECO:0000313" key="1">
    <source>
        <dbReference type="EMBL" id="SHH16695.1"/>
    </source>
</evidence>
<dbReference type="SUPFAM" id="SSF46955">
    <property type="entry name" value="Putative DNA-binding domain"/>
    <property type="match status" value="1"/>
</dbReference>
<dbReference type="Proteomes" id="UP000189796">
    <property type="component" value="Chromosome I"/>
</dbReference>
<dbReference type="Gene3D" id="1.10.10.10">
    <property type="entry name" value="Winged helix-like DNA-binding domain superfamily/Winged helix DNA-binding domain"/>
    <property type="match status" value="1"/>
</dbReference>
<accession>A0A1M5QRE5</accession>
<sequence length="70" mass="7819">MQTDILKDYISRDDLAAKLGKSVKTLVRWELDGKGPPVTRVGRDVLYRIPSVEKWLQAQERAAQGTAHAA</sequence>
<dbReference type="EMBL" id="LT670817">
    <property type="protein sequence ID" value="SHH16695.1"/>
    <property type="molecule type" value="Genomic_DNA"/>
</dbReference>
<reference evidence="1 2" key="1">
    <citation type="submission" date="2016-11" db="EMBL/GenBank/DDBJ databases">
        <authorList>
            <person name="Jaros S."/>
            <person name="Januszkiewicz K."/>
            <person name="Wedrychowicz H."/>
        </authorList>
    </citation>
    <scope>NUCLEOTIDE SEQUENCE [LARGE SCALE GENOMIC DNA]</scope>
    <source>
        <strain evidence="1 2">GAS138</strain>
    </source>
</reference>
<dbReference type="InterPro" id="IPR036388">
    <property type="entry name" value="WH-like_DNA-bd_sf"/>
</dbReference>
<dbReference type="InterPro" id="IPR009061">
    <property type="entry name" value="DNA-bd_dom_put_sf"/>
</dbReference>
<name>A0A1M5QRE5_9BRAD</name>
<gene>
    <name evidence="1" type="ORF">SAMN05443248_3930</name>
</gene>